<accession>A0AAV7S1Y0</accession>
<feature type="compositionally biased region" description="Basic and acidic residues" evidence="1">
    <location>
        <begin position="105"/>
        <end position="114"/>
    </location>
</feature>
<dbReference type="AlphaFoldDB" id="A0AAV7S1Y0"/>
<dbReference type="EMBL" id="JANPWB010000009">
    <property type="protein sequence ID" value="KAJ1157489.1"/>
    <property type="molecule type" value="Genomic_DNA"/>
</dbReference>
<name>A0AAV7S1Y0_PLEWA</name>
<evidence type="ECO:0000313" key="3">
    <source>
        <dbReference type="Proteomes" id="UP001066276"/>
    </source>
</evidence>
<gene>
    <name evidence="2" type="ORF">NDU88_010200</name>
</gene>
<comment type="caution">
    <text evidence="2">The sequence shown here is derived from an EMBL/GenBank/DDBJ whole genome shotgun (WGS) entry which is preliminary data.</text>
</comment>
<reference evidence="2" key="1">
    <citation type="journal article" date="2022" name="bioRxiv">
        <title>Sequencing and chromosome-scale assembly of the giantPleurodeles waltlgenome.</title>
        <authorList>
            <person name="Brown T."/>
            <person name="Elewa A."/>
            <person name="Iarovenko S."/>
            <person name="Subramanian E."/>
            <person name="Araus A.J."/>
            <person name="Petzold A."/>
            <person name="Susuki M."/>
            <person name="Suzuki K.-i.T."/>
            <person name="Hayashi T."/>
            <person name="Toyoda A."/>
            <person name="Oliveira C."/>
            <person name="Osipova E."/>
            <person name="Leigh N.D."/>
            <person name="Simon A."/>
            <person name="Yun M.H."/>
        </authorList>
    </citation>
    <scope>NUCLEOTIDE SEQUENCE</scope>
    <source>
        <strain evidence="2">20211129_DDA</strain>
        <tissue evidence="2">Liver</tissue>
    </source>
</reference>
<keyword evidence="3" id="KW-1185">Reference proteome</keyword>
<organism evidence="2 3">
    <name type="scientific">Pleurodeles waltl</name>
    <name type="common">Iberian ribbed newt</name>
    <dbReference type="NCBI Taxonomy" id="8319"/>
    <lineage>
        <taxon>Eukaryota</taxon>
        <taxon>Metazoa</taxon>
        <taxon>Chordata</taxon>
        <taxon>Craniata</taxon>
        <taxon>Vertebrata</taxon>
        <taxon>Euteleostomi</taxon>
        <taxon>Amphibia</taxon>
        <taxon>Batrachia</taxon>
        <taxon>Caudata</taxon>
        <taxon>Salamandroidea</taxon>
        <taxon>Salamandridae</taxon>
        <taxon>Pleurodelinae</taxon>
        <taxon>Pleurodeles</taxon>
    </lineage>
</organism>
<evidence type="ECO:0000256" key="1">
    <source>
        <dbReference type="SAM" id="MobiDB-lite"/>
    </source>
</evidence>
<proteinExistence type="predicted"/>
<sequence length="149" mass="16215">MQRDRERPDLMREAATSRTAAGLPSEAKNNGHELKAETLSPLPPVPELQRQQKHGTVLEMAGGKPTGKPDGKTARQLFFSEALQHSRPTTTTVGPPTTVLPHTMARPEQETTMERKLQEITGVGRRIEGMDSAISSLTTETCNDHGAPP</sequence>
<feature type="region of interest" description="Disordered" evidence="1">
    <location>
        <begin position="1"/>
        <end position="114"/>
    </location>
</feature>
<feature type="compositionally biased region" description="Basic and acidic residues" evidence="1">
    <location>
        <begin position="1"/>
        <end position="12"/>
    </location>
</feature>
<feature type="compositionally biased region" description="Low complexity" evidence="1">
    <location>
        <begin position="88"/>
        <end position="103"/>
    </location>
</feature>
<dbReference type="Proteomes" id="UP001066276">
    <property type="component" value="Chromosome 5"/>
</dbReference>
<evidence type="ECO:0000313" key="2">
    <source>
        <dbReference type="EMBL" id="KAJ1157489.1"/>
    </source>
</evidence>
<protein>
    <submittedName>
        <fullName evidence="2">Uncharacterized protein</fullName>
    </submittedName>
</protein>